<evidence type="ECO:0000313" key="3">
    <source>
        <dbReference type="Proteomes" id="UP000228987"/>
    </source>
</evidence>
<dbReference type="Proteomes" id="UP000228987">
    <property type="component" value="Unassembled WGS sequence"/>
</dbReference>
<feature type="chain" id="PRO_5012110839" evidence="1">
    <location>
        <begin position="28"/>
        <end position="262"/>
    </location>
</feature>
<protein>
    <submittedName>
        <fullName evidence="2">Uncharacterized protein</fullName>
    </submittedName>
</protein>
<evidence type="ECO:0000313" key="2">
    <source>
        <dbReference type="EMBL" id="PCJ41088.1"/>
    </source>
</evidence>
<feature type="signal peptide" evidence="1">
    <location>
        <begin position="1"/>
        <end position="27"/>
    </location>
</feature>
<accession>A0A2A5CC54</accession>
<dbReference type="AlphaFoldDB" id="A0A2A5CC54"/>
<evidence type="ECO:0000256" key="1">
    <source>
        <dbReference type="SAM" id="SignalP"/>
    </source>
</evidence>
<reference evidence="3" key="1">
    <citation type="submission" date="2017-08" db="EMBL/GenBank/DDBJ databases">
        <title>A dynamic microbial community with high functional redundancy inhabits the cold, oxic subseafloor aquifer.</title>
        <authorList>
            <person name="Tully B.J."/>
            <person name="Wheat C.G."/>
            <person name="Glazer B.T."/>
            <person name="Huber J.A."/>
        </authorList>
    </citation>
    <scope>NUCLEOTIDE SEQUENCE [LARGE SCALE GENOMIC DNA]</scope>
</reference>
<name>A0A2A5CC54_9GAMM</name>
<gene>
    <name evidence="2" type="ORF">COA71_08550</name>
</gene>
<sequence length="262" mass="28997">MMNTTKRVLLTLLLCSVTGLSPSLAPAQTGGEILGQSFADLANLPDWSGLWTPDVADQRAQAVENSTPWTDNSAEEISFMLAEDVAGRPAGIFNDCLPEGMPTWMLISHNAFEVLFTPGRVTLLGESDSNRLRRIYTDGREHPEYPDPTYHGHSIGYWDDDTLVVDTVGILPEVFIAITEGTGVHNGGDMHIVERIYLAGPDTMYVDIGITAPHVLTEPWKTRRIYERVRGFDIIEGICLQGNSFNQLDEDGNFIFLPTMPE</sequence>
<comment type="caution">
    <text evidence="2">The sequence shown here is derived from an EMBL/GenBank/DDBJ whole genome shotgun (WGS) entry which is preliminary data.</text>
</comment>
<organism evidence="2 3">
    <name type="scientific">SAR86 cluster bacterium</name>
    <dbReference type="NCBI Taxonomy" id="2030880"/>
    <lineage>
        <taxon>Bacteria</taxon>
        <taxon>Pseudomonadati</taxon>
        <taxon>Pseudomonadota</taxon>
        <taxon>Gammaproteobacteria</taxon>
        <taxon>SAR86 cluster</taxon>
    </lineage>
</organism>
<proteinExistence type="predicted"/>
<dbReference type="EMBL" id="NVWI01000006">
    <property type="protein sequence ID" value="PCJ41088.1"/>
    <property type="molecule type" value="Genomic_DNA"/>
</dbReference>
<keyword evidence="1" id="KW-0732">Signal</keyword>